<dbReference type="GO" id="GO:0071826">
    <property type="term" value="P:protein-RNA complex organization"/>
    <property type="evidence" value="ECO:0007669"/>
    <property type="project" value="UniProtKB-ARBA"/>
</dbReference>
<keyword evidence="8" id="KW-0508">mRNA splicing</keyword>
<dbReference type="CDD" id="cd18791">
    <property type="entry name" value="SF2_C_RHA"/>
    <property type="match status" value="1"/>
</dbReference>
<evidence type="ECO:0000256" key="6">
    <source>
        <dbReference type="ARBA" id="ARBA00022806"/>
    </source>
</evidence>
<dbReference type="GO" id="GO:0005524">
    <property type="term" value="F:ATP binding"/>
    <property type="evidence" value="ECO:0007669"/>
    <property type="project" value="UniProtKB-KW"/>
</dbReference>
<dbReference type="GO" id="GO:0000398">
    <property type="term" value="P:mRNA splicing, via spliceosome"/>
    <property type="evidence" value="ECO:0007669"/>
    <property type="project" value="UniProtKB-ARBA"/>
</dbReference>
<dbReference type="Pfam" id="PF07717">
    <property type="entry name" value="OB_NTP_bind"/>
    <property type="match status" value="1"/>
</dbReference>
<dbReference type="PROSITE" id="PS00690">
    <property type="entry name" value="DEAH_ATP_HELICASE"/>
    <property type="match status" value="1"/>
</dbReference>
<evidence type="ECO:0000256" key="3">
    <source>
        <dbReference type="ARBA" id="ARBA00022664"/>
    </source>
</evidence>
<organism evidence="16 17">
    <name type="scientific">Babjeviella inositovora NRRL Y-12698</name>
    <dbReference type="NCBI Taxonomy" id="984486"/>
    <lineage>
        <taxon>Eukaryota</taxon>
        <taxon>Fungi</taxon>
        <taxon>Dikarya</taxon>
        <taxon>Ascomycota</taxon>
        <taxon>Saccharomycotina</taxon>
        <taxon>Pichiomycetes</taxon>
        <taxon>Serinales incertae sedis</taxon>
        <taxon>Babjeviella</taxon>
    </lineage>
</organism>
<dbReference type="InterPro" id="IPR027417">
    <property type="entry name" value="P-loop_NTPase"/>
</dbReference>
<evidence type="ECO:0000256" key="7">
    <source>
        <dbReference type="ARBA" id="ARBA00022840"/>
    </source>
</evidence>
<evidence type="ECO:0000256" key="8">
    <source>
        <dbReference type="ARBA" id="ARBA00023187"/>
    </source>
</evidence>
<protein>
    <recommendedName>
        <fullName evidence="12">Pre-mRNA-splicing factor ATP-dependent RNA helicase PRP16</fullName>
        <ecNumber evidence="2">3.6.4.13</ecNumber>
    </recommendedName>
</protein>
<dbReference type="SUPFAM" id="SSF52540">
    <property type="entry name" value="P-loop containing nucleoside triphosphate hydrolases"/>
    <property type="match status" value="1"/>
</dbReference>
<evidence type="ECO:0000256" key="5">
    <source>
        <dbReference type="ARBA" id="ARBA00022801"/>
    </source>
</evidence>
<evidence type="ECO:0000259" key="14">
    <source>
        <dbReference type="PROSITE" id="PS51192"/>
    </source>
</evidence>
<dbReference type="PANTHER" id="PTHR18934">
    <property type="entry name" value="ATP-DEPENDENT RNA HELICASE"/>
    <property type="match status" value="1"/>
</dbReference>
<evidence type="ECO:0000256" key="12">
    <source>
        <dbReference type="ARBA" id="ARBA00070009"/>
    </source>
</evidence>
<name>A0A1E3QNA0_9ASCO</name>
<keyword evidence="7" id="KW-0067">ATP-binding</keyword>
<dbReference type="OrthoDB" id="10253254at2759"/>
<dbReference type="InterPro" id="IPR001650">
    <property type="entry name" value="Helicase_C-like"/>
</dbReference>
<dbReference type="FunFam" id="1.20.120.1080:FF:000018">
    <property type="entry name" value="Pre-mRNA-splicing factor ATP-dependent RNA helicase prp16"/>
    <property type="match status" value="1"/>
</dbReference>
<dbReference type="Gene3D" id="3.40.50.300">
    <property type="entry name" value="P-loop containing nucleotide triphosphate hydrolases"/>
    <property type="match status" value="2"/>
</dbReference>
<keyword evidence="3" id="KW-0507">mRNA processing</keyword>
<dbReference type="PROSITE" id="PS51192">
    <property type="entry name" value="HELICASE_ATP_BIND_1"/>
    <property type="match status" value="1"/>
</dbReference>
<evidence type="ECO:0000256" key="4">
    <source>
        <dbReference type="ARBA" id="ARBA00022741"/>
    </source>
</evidence>
<keyword evidence="17" id="KW-1185">Reference proteome</keyword>
<keyword evidence="4" id="KW-0547">Nucleotide-binding</keyword>
<dbReference type="GO" id="GO:0034458">
    <property type="term" value="F:3'-5' RNA helicase activity"/>
    <property type="evidence" value="ECO:0007669"/>
    <property type="project" value="TreeGrafter"/>
</dbReference>
<dbReference type="Pfam" id="PF00270">
    <property type="entry name" value="DEAD"/>
    <property type="match status" value="1"/>
</dbReference>
<evidence type="ECO:0000256" key="1">
    <source>
        <dbReference type="ARBA" id="ARBA00004123"/>
    </source>
</evidence>
<evidence type="ECO:0000256" key="10">
    <source>
        <dbReference type="ARBA" id="ARBA00038040"/>
    </source>
</evidence>
<comment type="similarity">
    <text evidence="10">Belongs to the DEAD box helicase family. DEAH subfamily. PRP16 sub-subfamily.</text>
</comment>
<dbReference type="Gene3D" id="1.20.120.1080">
    <property type="match status" value="1"/>
</dbReference>
<dbReference type="AlphaFoldDB" id="A0A1E3QNA0"/>
<dbReference type="EMBL" id="KV454435">
    <property type="protein sequence ID" value="ODQ78467.1"/>
    <property type="molecule type" value="Genomic_DNA"/>
</dbReference>
<dbReference type="PROSITE" id="PS51194">
    <property type="entry name" value="HELICASE_CTER"/>
    <property type="match status" value="1"/>
</dbReference>
<feature type="domain" description="Helicase C-terminal" evidence="15">
    <location>
        <begin position="439"/>
        <end position="618"/>
    </location>
</feature>
<dbReference type="InterPro" id="IPR048333">
    <property type="entry name" value="HA2_WH"/>
</dbReference>
<feature type="region of interest" description="Disordered" evidence="13">
    <location>
        <begin position="19"/>
        <end position="42"/>
    </location>
</feature>
<dbReference type="STRING" id="984486.A0A1E3QNA0"/>
<dbReference type="Pfam" id="PF21010">
    <property type="entry name" value="HA2_C"/>
    <property type="match status" value="1"/>
</dbReference>
<dbReference type="GeneID" id="30149763"/>
<accession>A0A1E3QNA0</accession>
<sequence length="937" mass="106442">MAKLKQEVKLEQKLKQKIEQTLAPASTEGLHQTSQEEELDEDIENDRAWYTLDEHGYENTNYDWEDEERETEKLLESHRMHLKQKERSRARNSDRRLDNDLWERNQLQLSGTGGSRVDDIDDEEVPMQISTHHLVPPFLADEHASVDSSNKYSPVRDVESTMAIFAKRGSTLVKERRVQQERIKQAKSAASVVGTVLGEVLGIREEAAKAETTVSVDEQEVDNVSRATLKEQRRFLPAFAVRNELMQVINENQVVVVIGETGSGKTTQLSQYLLEEGYGHGDDPVKGRKKMIGCTQPRRVAAMSVAKRVSEEMEVKLGEEVGYAIRFEDCTTPRTIIKYMTYGVLLWESLADPVLEKYAVIIMDEAHERALNTDVLLGLFKSVLHKRRDLKLIITSATMNADRFSAFYNGAPQFTIPGRTYPVDLFYAKFPADDYVEAAIKQVLTIHLTTDITGDILVFMTGQEDIQATCDILAERLLLLDSPPPLEILPIYSTLPADLQAKIFRKKLRTVAGPRKVIVATNIAETSLTVDGIKYVVDTGYCKMKVYNAKMGMDTLQVVPISVANANQRSGRAGRTGPGVAYRLYTELATREEMYAQQIPEIQRTNLSSTVLLLKSLRLSQKLSEFPFMDPPPEISLNTSLYDLWCLGALDNFGELTELGTRMASFPMEPTLSKLLLISVGYQCSEEIITIVSMLSVPNVFYRPKERQAESDAIREKFFVPESDHLTLLNVYSQWKSQKHSDLWCQQHFLHLKSLRRAKDIRQQLISIMKKQKLPVVSSGTEWDTIRKCICCGFFQQAARFKKFGEFTQLRNLMGLHLHPTSALYGLGDLPGYVVYHEVMVTSKEYMNTVTAVDPLWLVEFGSVFYSLKKTKKLVEFYGQDFLDDFEGKFNMEKQMVKDKEEYWQRIKSKGAKVTGDTGSSKKTVVKAAGFRSRRGF</sequence>
<dbReference type="SMART" id="SM00847">
    <property type="entry name" value="HA2"/>
    <property type="match status" value="1"/>
</dbReference>
<dbReference type="InterPro" id="IPR011545">
    <property type="entry name" value="DEAD/DEAH_box_helicase_dom"/>
</dbReference>
<dbReference type="FunFam" id="3.40.50.300:FF:000007">
    <property type="entry name" value="Pre-mRNA-splicing factor ATP-dependent RNA helicase"/>
    <property type="match status" value="1"/>
</dbReference>
<proteinExistence type="inferred from homology"/>
<gene>
    <name evidence="16" type="ORF">BABINDRAFT_39139</name>
</gene>
<feature type="domain" description="Helicase ATP-binding" evidence="14">
    <location>
        <begin position="246"/>
        <end position="417"/>
    </location>
</feature>
<dbReference type="InterPro" id="IPR011709">
    <property type="entry name" value="DEAD-box_helicase_OB_fold"/>
</dbReference>
<dbReference type="Pfam" id="PF04408">
    <property type="entry name" value="WHD_HA2"/>
    <property type="match status" value="1"/>
</dbReference>
<keyword evidence="5" id="KW-0378">Hydrolase</keyword>
<evidence type="ECO:0000313" key="16">
    <source>
        <dbReference type="EMBL" id="ODQ78467.1"/>
    </source>
</evidence>
<evidence type="ECO:0000256" key="9">
    <source>
        <dbReference type="ARBA" id="ARBA00023242"/>
    </source>
</evidence>
<dbReference type="InterPro" id="IPR014001">
    <property type="entry name" value="Helicase_ATP-bd"/>
</dbReference>
<dbReference type="PANTHER" id="PTHR18934:SF91">
    <property type="entry name" value="PRE-MRNA-SPLICING FACTOR ATP-DEPENDENT RNA HELICASE PRP16"/>
    <property type="match status" value="1"/>
</dbReference>
<evidence type="ECO:0000256" key="11">
    <source>
        <dbReference type="ARBA" id="ARBA00047984"/>
    </source>
</evidence>
<dbReference type="EC" id="3.6.4.13" evidence="2"/>
<dbReference type="InterPro" id="IPR007502">
    <property type="entry name" value="Helicase-assoc_dom"/>
</dbReference>
<dbReference type="SMART" id="SM00487">
    <property type="entry name" value="DEXDc"/>
    <property type="match status" value="1"/>
</dbReference>
<reference evidence="17" key="1">
    <citation type="submission" date="2016-05" db="EMBL/GenBank/DDBJ databases">
        <title>Comparative genomics of biotechnologically important yeasts.</title>
        <authorList>
            <consortium name="DOE Joint Genome Institute"/>
            <person name="Riley R."/>
            <person name="Haridas S."/>
            <person name="Wolfe K.H."/>
            <person name="Lopes M.R."/>
            <person name="Hittinger C.T."/>
            <person name="Goker M."/>
            <person name="Salamov A."/>
            <person name="Wisecaver J."/>
            <person name="Long T.M."/>
            <person name="Aerts A.L."/>
            <person name="Barry K."/>
            <person name="Choi C."/>
            <person name="Clum A."/>
            <person name="Coughlan A.Y."/>
            <person name="Deshpande S."/>
            <person name="Douglass A.P."/>
            <person name="Hanson S.J."/>
            <person name="Klenk H.-P."/>
            <person name="Labutti K."/>
            <person name="Lapidus A."/>
            <person name="Lindquist E."/>
            <person name="Lipzen A."/>
            <person name="Meier-Kolthoff J.P."/>
            <person name="Ohm R.A."/>
            <person name="Otillar R.P."/>
            <person name="Pangilinan J."/>
            <person name="Peng Y."/>
            <person name="Rokas A."/>
            <person name="Rosa C.A."/>
            <person name="Scheuner C."/>
            <person name="Sibirny A.A."/>
            <person name="Slot J.C."/>
            <person name="Stielow J.B."/>
            <person name="Sun H."/>
            <person name="Kurtzman C.P."/>
            <person name="Blackwell M."/>
            <person name="Grigoriev I.V."/>
            <person name="Jeffries T.W."/>
        </authorList>
    </citation>
    <scope>NUCLEOTIDE SEQUENCE [LARGE SCALE GENOMIC DNA]</scope>
    <source>
        <strain evidence="17">NRRL Y-12698</strain>
    </source>
</reference>
<keyword evidence="9" id="KW-0539">Nucleus</keyword>
<evidence type="ECO:0000256" key="2">
    <source>
        <dbReference type="ARBA" id="ARBA00012552"/>
    </source>
</evidence>
<dbReference type="FunFam" id="3.40.50.300:FF:000615">
    <property type="entry name" value="pre-mRNA-splicing factor ATP-dependent RNA helicase DEAH7"/>
    <property type="match status" value="1"/>
</dbReference>
<dbReference type="GO" id="GO:0005681">
    <property type="term" value="C:spliceosomal complex"/>
    <property type="evidence" value="ECO:0007669"/>
    <property type="project" value="UniProtKB-ARBA"/>
</dbReference>
<dbReference type="InterPro" id="IPR002464">
    <property type="entry name" value="DNA/RNA_helicase_DEAH_CS"/>
</dbReference>
<comment type="subcellular location">
    <subcellularLocation>
        <location evidence="1">Nucleus</location>
    </subcellularLocation>
</comment>
<dbReference type="GO" id="GO:0003723">
    <property type="term" value="F:RNA binding"/>
    <property type="evidence" value="ECO:0007669"/>
    <property type="project" value="TreeGrafter"/>
</dbReference>
<dbReference type="SMART" id="SM00490">
    <property type="entry name" value="HELICc"/>
    <property type="match status" value="1"/>
</dbReference>
<evidence type="ECO:0000259" key="15">
    <source>
        <dbReference type="PROSITE" id="PS51194"/>
    </source>
</evidence>
<dbReference type="Proteomes" id="UP000094336">
    <property type="component" value="Unassembled WGS sequence"/>
</dbReference>
<dbReference type="Pfam" id="PF00271">
    <property type="entry name" value="Helicase_C"/>
    <property type="match status" value="1"/>
</dbReference>
<dbReference type="RefSeq" id="XP_018983795.1">
    <property type="nucleotide sequence ID" value="XM_019131910.1"/>
</dbReference>
<keyword evidence="6" id="KW-0347">Helicase</keyword>
<dbReference type="GO" id="GO:0022613">
    <property type="term" value="P:ribonucleoprotein complex biogenesis"/>
    <property type="evidence" value="ECO:0007669"/>
    <property type="project" value="UniProtKB-ARBA"/>
</dbReference>
<dbReference type="GO" id="GO:0016787">
    <property type="term" value="F:hydrolase activity"/>
    <property type="evidence" value="ECO:0007669"/>
    <property type="project" value="UniProtKB-KW"/>
</dbReference>
<evidence type="ECO:0000313" key="17">
    <source>
        <dbReference type="Proteomes" id="UP000094336"/>
    </source>
</evidence>
<comment type="catalytic activity">
    <reaction evidence="11">
        <text>ATP + H2O = ADP + phosphate + H(+)</text>
        <dbReference type="Rhea" id="RHEA:13065"/>
        <dbReference type="ChEBI" id="CHEBI:15377"/>
        <dbReference type="ChEBI" id="CHEBI:15378"/>
        <dbReference type="ChEBI" id="CHEBI:30616"/>
        <dbReference type="ChEBI" id="CHEBI:43474"/>
        <dbReference type="ChEBI" id="CHEBI:456216"/>
        <dbReference type="EC" id="3.6.4.13"/>
    </reaction>
</comment>
<evidence type="ECO:0000256" key="13">
    <source>
        <dbReference type="SAM" id="MobiDB-lite"/>
    </source>
</evidence>